<sequence length="231" mass="26057">MRLLRLLNNRNTIVMLVALMAASISPLAFTLSATGMYTFHWLGIYAILPAVIIWFSILAYSAIAPNKQLMNIMMLSIMAGIIGTIAMEIVRSIGFSYFNAMPGDLPMLMGVKLTNQFMIGPNWWSNLIGWSDHFWNGIGFTFIYLVLFGKGKWWLATLYSITVATTFMLSPVMNILGVGYFGQEFAPIAFPLTVYLAHIAWGTTFGLIAQKSTKHIESLYEKERQLWIEMN</sequence>
<dbReference type="GeneID" id="93547224"/>
<evidence type="ECO:0000313" key="2">
    <source>
        <dbReference type="EMBL" id="PSW99654.1"/>
    </source>
</evidence>
<keyword evidence="1" id="KW-1133">Transmembrane helix</keyword>
<feature type="transmembrane region" description="Helical" evidence="1">
    <location>
        <begin position="12"/>
        <end position="33"/>
    </location>
</feature>
<protein>
    <recommendedName>
        <fullName evidence="4">DUF4386 domain-containing protein</fullName>
    </recommendedName>
</protein>
<feature type="transmembrane region" description="Helical" evidence="1">
    <location>
        <begin position="133"/>
        <end position="149"/>
    </location>
</feature>
<evidence type="ECO:0000256" key="1">
    <source>
        <dbReference type="SAM" id="Phobius"/>
    </source>
</evidence>
<organism evidence="2 3">
    <name type="scientific">Photobacterium iliopiscarium</name>
    <dbReference type="NCBI Taxonomy" id="56192"/>
    <lineage>
        <taxon>Bacteria</taxon>
        <taxon>Pseudomonadati</taxon>
        <taxon>Pseudomonadota</taxon>
        <taxon>Gammaproteobacteria</taxon>
        <taxon>Vibrionales</taxon>
        <taxon>Vibrionaceae</taxon>
        <taxon>Photobacterium</taxon>
    </lineage>
</organism>
<feature type="transmembrane region" description="Helical" evidence="1">
    <location>
        <begin position="39"/>
        <end position="60"/>
    </location>
</feature>
<name>A0ABX5GXB3_9GAMM</name>
<dbReference type="EMBL" id="PYOP01000001">
    <property type="protein sequence ID" value="PSW99654.1"/>
    <property type="molecule type" value="Genomic_DNA"/>
</dbReference>
<reference evidence="2 3" key="1">
    <citation type="submission" date="2018-03" db="EMBL/GenBank/DDBJ databases">
        <title>Whole genome sequencing of Histamine producing bacteria.</title>
        <authorList>
            <person name="Butler K."/>
        </authorList>
    </citation>
    <scope>NUCLEOTIDE SEQUENCE [LARGE SCALE GENOMIC DNA]</scope>
    <source>
        <strain evidence="2 3">ATCC 51761</strain>
    </source>
</reference>
<keyword evidence="3" id="KW-1185">Reference proteome</keyword>
<feature type="transmembrane region" description="Helical" evidence="1">
    <location>
        <begin position="72"/>
        <end position="98"/>
    </location>
</feature>
<keyword evidence="1" id="KW-0472">Membrane</keyword>
<feature type="transmembrane region" description="Helical" evidence="1">
    <location>
        <begin position="156"/>
        <end position="182"/>
    </location>
</feature>
<feature type="transmembrane region" description="Helical" evidence="1">
    <location>
        <begin position="188"/>
        <end position="209"/>
    </location>
</feature>
<dbReference type="Proteomes" id="UP000241190">
    <property type="component" value="Unassembled WGS sequence"/>
</dbReference>
<evidence type="ECO:0000313" key="3">
    <source>
        <dbReference type="Proteomes" id="UP000241190"/>
    </source>
</evidence>
<evidence type="ECO:0008006" key="4">
    <source>
        <dbReference type="Google" id="ProtNLM"/>
    </source>
</evidence>
<proteinExistence type="predicted"/>
<keyword evidence="1" id="KW-0812">Transmembrane</keyword>
<gene>
    <name evidence="2" type="ORF">C9J52_00170</name>
</gene>
<comment type="caution">
    <text evidence="2">The sequence shown here is derived from an EMBL/GenBank/DDBJ whole genome shotgun (WGS) entry which is preliminary data.</text>
</comment>
<accession>A0ABX5GXB3</accession>
<dbReference type="RefSeq" id="WP_107180307.1">
    <property type="nucleotide sequence ID" value="NZ_JZSR01000001.1"/>
</dbReference>